<feature type="compositionally biased region" description="Polar residues" evidence="1">
    <location>
        <begin position="8"/>
        <end position="19"/>
    </location>
</feature>
<sequence length="222" mass="24497">MLHRNDTCRVSTESSQCQPQERHIPSPPSPSRSQHCLMGLKIIKASDLLPLNCSMTLTMYHAFHGNFSPTIVPAPTPHASNVSAFVCSPKRRIIKPHSRGGHKPVCIQGAQTRIASATLRCCVSTITSAYHIYRVTADLYKSERASSIAPTQNSMGFYAKHLPSAKYVSDSSDCHALHGISSILYDERAHQNELRTFVPADRLHPPNPHALSASATVRTEYR</sequence>
<protein>
    <submittedName>
        <fullName evidence="2">Uncharacterized protein</fullName>
    </submittedName>
</protein>
<feature type="region of interest" description="Disordered" evidence="1">
    <location>
        <begin position="200"/>
        <end position="222"/>
    </location>
</feature>
<feature type="region of interest" description="Disordered" evidence="1">
    <location>
        <begin position="1"/>
        <end position="33"/>
    </location>
</feature>
<evidence type="ECO:0000256" key="1">
    <source>
        <dbReference type="SAM" id="MobiDB-lite"/>
    </source>
</evidence>
<proteinExistence type="predicted"/>
<dbReference type="Proteomes" id="UP000243681">
    <property type="component" value="Chromosome 1"/>
</dbReference>
<evidence type="ECO:0000313" key="2">
    <source>
        <dbReference type="EMBL" id="CAK51328.1"/>
    </source>
</evidence>
<dbReference type="AlphaFoldDB" id="C8TDJ2"/>
<dbReference type="EMBL" id="AM269894">
    <property type="protein sequence ID" value="CAK51328.1"/>
    <property type="molecule type" value="Genomic_DNA"/>
</dbReference>
<name>C8TDJ2_EIMTE</name>
<feature type="compositionally biased region" description="Polar residues" evidence="1">
    <location>
        <begin position="213"/>
        <end position="222"/>
    </location>
</feature>
<accession>C8TDJ2</accession>
<evidence type="ECO:0000313" key="3">
    <source>
        <dbReference type="Proteomes" id="UP000243681"/>
    </source>
</evidence>
<organism evidence="2 3">
    <name type="scientific">Eimeria tenella</name>
    <name type="common">Coccidian parasite</name>
    <dbReference type="NCBI Taxonomy" id="5802"/>
    <lineage>
        <taxon>Eukaryota</taxon>
        <taxon>Sar</taxon>
        <taxon>Alveolata</taxon>
        <taxon>Apicomplexa</taxon>
        <taxon>Conoidasida</taxon>
        <taxon>Coccidia</taxon>
        <taxon>Eucoccidiorida</taxon>
        <taxon>Eimeriorina</taxon>
        <taxon>Eimeriidae</taxon>
        <taxon>Eimeria</taxon>
    </lineage>
</organism>
<reference evidence="2 3" key="1">
    <citation type="journal article" date="2007" name="Genome Res.">
        <title>Sequencing and analysis of chromosome 1 of Eimeria tenella reveals a unique segmental organization.</title>
        <authorList>
            <person name="Ling K.H."/>
            <person name="Rajandream M.A."/>
            <person name="Rivailler P."/>
            <person name="Ivens A."/>
            <person name="Yap S.J."/>
            <person name="Madeira A.M.B.N."/>
            <person name="Mungall K."/>
            <person name="Billington K."/>
            <person name="Yee W.Y."/>
            <person name="Bankier A.T."/>
            <person name="Carroll F."/>
            <person name="Durham A.M."/>
            <person name="Peters N."/>
            <person name="Loo S.S."/>
            <person name="Mat-Isa M.N."/>
            <person name="Novaes J."/>
            <person name="Quail M."/>
            <person name="Rosli R."/>
            <person name="Shamsudin M.N."/>
            <person name="Sobreira T.J.P."/>
            <person name="Tivey A.R."/>
            <person name="Wai S.F."/>
            <person name="White S."/>
            <person name="Wu X."/>
            <person name="Kerhornou A.X."/>
            <person name="Blake D."/>
            <person name="Mohamed R."/>
            <person name="Shirley M."/>
            <person name="Gruber A."/>
            <person name="Berriman M."/>
            <person name="Tomley F."/>
            <person name="Dear P.H."/>
            <person name="Wan K.L."/>
        </authorList>
    </citation>
    <scope>NUCLEOTIDE SEQUENCE [LARGE SCALE GENOMIC DNA]</scope>
    <source>
        <strain evidence="2 3">Houghton</strain>
    </source>
</reference>
<gene>
    <name evidence="2" type="ORF">eimer1623h09.tmp0011</name>
</gene>